<dbReference type="InterPro" id="IPR036638">
    <property type="entry name" value="HLH_DNA-bd_sf"/>
</dbReference>
<keyword evidence="9" id="KW-1185">Reference proteome</keyword>
<proteinExistence type="predicted"/>
<protein>
    <recommendedName>
        <fullName evidence="7">BHLH domain-containing protein</fullName>
    </recommendedName>
</protein>
<organism evidence="8 9">
    <name type="scientific">Citrullus colocynthis</name>
    <name type="common">colocynth</name>
    <dbReference type="NCBI Taxonomy" id="252529"/>
    <lineage>
        <taxon>Eukaryota</taxon>
        <taxon>Viridiplantae</taxon>
        <taxon>Streptophyta</taxon>
        <taxon>Embryophyta</taxon>
        <taxon>Tracheophyta</taxon>
        <taxon>Spermatophyta</taxon>
        <taxon>Magnoliopsida</taxon>
        <taxon>eudicotyledons</taxon>
        <taxon>Gunneridae</taxon>
        <taxon>Pentapetalae</taxon>
        <taxon>rosids</taxon>
        <taxon>fabids</taxon>
        <taxon>Cucurbitales</taxon>
        <taxon>Cucurbitaceae</taxon>
        <taxon>Benincaseae</taxon>
        <taxon>Citrullus</taxon>
    </lineage>
</organism>
<evidence type="ECO:0000259" key="7">
    <source>
        <dbReference type="PROSITE" id="PS50888"/>
    </source>
</evidence>
<reference evidence="8 9" key="1">
    <citation type="submission" date="2024-03" db="EMBL/GenBank/DDBJ databases">
        <authorList>
            <person name="Gkanogiannis A."/>
            <person name="Becerra Lopez-Lavalle L."/>
        </authorList>
    </citation>
    <scope>NUCLEOTIDE SEQUENCE [LARGE SCALE GENOMIC DNA]</scope>
</reference>
<keyword evidence="3" id="KW-0238">DNA-binding</keyword>
<sequence length="342" mass="37603">MESANLQHQLQELFVGYSSLVSAPRTAPITHECNPNIILEGNSFNNPYLVDQSLQCSSRENDQNVWFNFSSTYQQQPNEQQLSTLYSSVQSPASYGGFQGISAGSNANYYTNNVFSSSSRNNNTNSSSSTSTLDLLSSSSFSSSMGYNLQAADHHHLDFLSTPNYSCGFSKNRALFGYGAHQHHHVQDSINNNNSPSNSSNKTSSSSVARAKRPVNSMSEPKKSNNPESKKSCSTSRSSCPPLKVRKEKLGDRISALQRLVAPFGKTDTSSVLTEAIGYIQFLHDQVETLSMPYLGSSQSKPYQKQQPTSIPEDGTKPRQDLRSRGLCLMPLSYASFIHGFD</sequence>
<dbReference type="EMBL" id="OZ021738">
    <property type="protein sequence ID" value="CAK9320701.1"/>
    <property type="molecule type" value="Genomic_DNA"/>
</dbReference>
<feature type="region of interest" description="Disordered" evidence="6">
    <location>
        <begin position="186"/>
        <end position="244"/>
    </location>
</feature>
<name>A0ABP0YJZ4_9ROSI</name>
<comment type="subcellular location">
    <subcellularLocation>
        <location evidence="1">Nucleus</location>
    </subcellularLocation>
</comment>
<keyword evidence="4" id="KW-0804">Transcription</keyword>
<keyword evidence="2" id="KW-0805">Transcription regulation</keyword>
<evidence type="ECO:0000313" key="9">
    <source>
        <dbReference type="Proteomes" id="UP001642487"/>
    </source>
</evidence>
<feature type="compositionally biased region" description="Low complexity" evidence="6">
    <location>
        <begin position="189"/>
        <end position="207"/>
    </location>
</feature>
<dbReference type="InterPro" id="IPR045843">
    <property type="entry name" value="IND-like"/>
</dbReference>
<dbReference type="InterPro" id="IPR011598">
    <property type="entry name" value="bHLH_dom"/>
</dbReference>
<feature type="region of interest" description="Disordered" evidence="6">
    <location>
        <begin position="294"/>
        <end position="321"/>
    </location>
</feature>
<dbReference type="Gene3D" id="4.10.280.10">
    <property type="entry name" value="Helix-loop-helix DNA-binding domain"/>
    <property type="match status" value="1"/>
</dbReference>
<evidence type="ECO:0000256" key="3">
    <source>
        <dbReference type="ARBA" id="ARBA00023125"/>
    </source>
</evidence>
<dbReference type="InterPro" id="IPR045239">
    <property type="entry name" value="bHLH95_bHLH"/>
</dbReference>
<accession>A0ABP0YJZ4</accession>
<feature type="domain" description="BHLH" evidence="7">
    <location>
        <begin position="234"/>
        <end position="283"/>
    </location>
</feature>
<keyword evidence="5" id="KW-0539">Nucleus</keyword>
<dbReference type="PANTHER" id="PTHR16223">
    <property type="entry name" value="TRANSCRIPTION FACTOR BHLH83-RELATED"/>
    <property type="match status" value="1"/>
</dbReference>
<evidence type="ECO:0000256" key="4">
    <source>
        <dbReference type="ARBA" id="ARBA00023163"/>
    </source>
</evidence>
<evidence type="ECO:0000256" key="1">
    <source>
        <dbReference type="ARBA" id="ARBA00004123"/>
    </source>
</evidence>
<dbReference type="CDD" id="cd11393">
    <property type="entry name" value="bHLH_AtbHLH_like"/>
    <property type="match status" value="1"/>
</dbReference>
<dbReference type="PANTHER" id="PTHR16223:SF194">
    <property type="entry name" value="BHLH DOMAIN-CONTAINING PROTEIN"/>
    <property type="match status" value="1"/>
</dbReference>
<evidence type="ECO:0000313" key="8">
    <source>
        <dbReference type="EMBL" id="CAK9320701.1"/>
    </source>
</evidence>
<evidence type="ECO:0000256" key="5">
    <source>
        <dbReference type="ARBA" id="ARBA00023242"/>
    </source>
</evidence>
<dbReference type="Proteomes" id="UP001642487">
    <property type="component" value="Chromosome 4"/>
</dbReference>
<feature type="compositionally biased region" description="Basic and acidic residues" evidence="6">
    <location>
        <begin position="220"/>
        <end position="231"/>
    </location>
</feature>
<evidence type="ECO:0000256" key="2">
    <source>
        <dbReference type="ARBA" id="ARBA00023015"/>
    </source>
</evidence>
<evidence type="ECO:0000256" key="6">
    <source>
        <dbReference type="SAM" id="MobiDB-lite"/>
    </source>
</evidence>
<dbReference type="PROSITE" id="PS50888">
    <property type="entry name" value="BHLH"/>
    <property type="match status" value="1"/>
</dbReference>
<gene>
    <name evidence="8" type="ORF">CITCOLO1_LOCUS12756</name>
</gene>
<dbReference type="SUPFAM" id="SSF47459">
    <property type="entry name" value="HLH, helix-loop-helix DNA-binding domain"/>
    <property type="match status" value="1"/>
</dbReference>
<feature type="compositionally biased region" description="Low complexity" evidence="6">
    <location>
        <begin position="297"/>
        <end position="310"/>
    </location>
</feature>